<feature type="transmembrane region" description="Helical" evidence="14">
    <location>
        <begin position="219"/>
        <end position="237"/>
    </location>
</feature>
<evidence type="ECO:0000256" key="5">
    <source>
        <dbReference type="ARBA" id="ARBA00022449"/>
    </source>
</evidence>
<dbReference type="PATRIC" id="fig|86662.28.peg.3587"/>
<evidence type="ECO:0000313" key="17">
    <source>
        <dbReference type="Proteomes" id="UP000175835"/>
    </source>
</evidence>
<evidence type="ECO:0000256" key="9">
    <source>
        <dbReference type="ARBA" id="ARBA00022989"/>
    </source>
</evidence>
<dbReference type="GO" id="GO:1902600">
    <property type="term" value="P:proton transmembrane transport"/>
    <property type="evidence" value="ECO:0007669"/>
    <property type="project" value="UniProtKB-KW"/>
</dbReference>
<comment type="similarity">
    <text evidence="3">Belongs to the major facilitator superfamily. TCR/Tet family.</text>
</comment>
<feature type="transmembrane region" description="Helical" evidence="14">
    <location>
        <begin position="163"/>
        <end position="183"/>
    </location>
</feature>
<dbReference type="GO" id="GO:0005886">
    <property type="term" value="C:plasma membrane"/>
    <property type="evidence" value="ECO:0007669"/>
    <property type="project" value="UniProtKB-SubCell"/>
</dbReference>
<keyword evidence="4" id="KW-0813">Transport</keyword>
<feature type="domain" description="Major facilitator superfamily (MFS) profile" evidence="15">
    <location>
        <begin position="9"/>
        <end position="450"/>
    </location>
</feature>
<evidence type="ECO:0000256" key="4">
    <source>
        <dbReference type="ARBA" id="ARBA00022448"/>
    </source>
</evidence>
<evidence type="ECO:0000256" key="14">
    <source>
        <dbReference type="SAM" id="Phobius"/>
    </source>
</evidence>
<dbReference type="Pfam" id="PF07690">
    <property type="entry name" value="MFS_1"/>
    <property type="match status" value="1"/>
</dbReference>
<proteinExistence type="inferred from homology"/>
<evidence type="ECO:0000256" key="2">
    <source>
        <dbReference type="ARBA" id="ARBA00004651"/>
    </source>
</evidence>
<dbReference type="RefSeq" id="WP_070146769.1">
    <property type="nucleotide sequence ID" value="NZ_LXLX01000044.1"/>
</dbReference>
<feature type="transmembrane region" description="Helical" evidence="14">
    <location>
        <begin position="195"/>
        <end position="213"/>
    </location>
</feature>
<dbReference type="PANTHER" id="PTHR23501">
    <property type="entry name" value="MAJOR FACILITATOR SUPERFAMILY"/>
    <property type="match status" value="1"/>
</dbReference>
<accession>A0A1E8BKY5</accession>
<keyword evidence="7 14" id="KW-0812">Transmembrane</keyword>
<keyword evidence="12" id="KW-0046">Antibiotic resistance</keyword>
<keyword evidence="5" id="KW-0050">Antiport</keyword>
<reference evidence="16 17" key="1">
    <citation type="submission" date="2016-05" db="EMBL/GenBank/DDBJ databases">
        <title>Bacillus thuringiensis and Bacillus weihenstephanensis as novel biocontrol agents of wilt causing Verticillium species.</title>
        <authorList>
            <person name="Hollensteiner J."/>
            <person name="Wemheuer F."/>
            <person name="Harting R."/>
            <person name="Kolarzyk A."/>
            <person name="Diaz-Valerio S."/>
            <person name="Poehlein A."/>
            <person name="Brzuszkiewicz E."/>
            <person name="Nesemann K."/>
            <person name="Braus-Stromeyer S."/>
            <person name="Braus G."/>
            <person name="Daniel R."/>
            <person name="Liesegang H."/>
        </authorList>
    </citation>
    <scope>NUCLEOTIDE SEQUENCE [LARGE SCALE GENOMIC DNA]</scope>
    <source>
        <strain evidence="16 17">GOE11</strain>
    </source>
</reference>
<dbReference type="PRINTS" id="PR01036">
    <property type="entry name" value="TCRTETB"/>
</dbReference>
<feature type="transmembrane region" description="Helical" evidence="14">
    <location>
        <begin position="285"/>
        <end position="308"/>
    </location>
</feature>
<feature type="transmembrane region" description="Helical" evidence="14">
    <location>
        <begin position="381"/>
        <end position="403"/>
    </location>
</feature>
<feature type="transmembrane region" description="Helical" evidence="14">
    <location>
        <begin position="106"/>
        <end position="123"/>
    </location>
</feature>
<evidence type="ECO:0000256" key="7">
    <source>
        <dbReference type="ARBA" id="ARBA00022692"/>
    </source>
</evidence>
<keyword evidence="10" id="KW-0406">Ion transport</keyword>
<keyword evidence="6" id="KW-1003">Cell membrane</keyword>
<dbReference type="InterPro" id="IPR020846">
    <property type="entry name" value="MFS_dom"/>
</dbReference>
<comment type="subcellular location">
    <subcellularLocation>
        <location evidence="2">Cell membrane</location>
        <topology evidence="2">Multi-pass membrane protein</topology>
    </subcellularLocation>
</comment>
<sequence length="455" mass="49228">MQQSENVKKVMPMIMVIFLSSATLIQAFTIISPQLAIDFNLPESTISMQASIAMLVLGVASIIYSTLSDSISIRKLIIFGVLIMCIGSVLGFVFSNSFIMVVISRAIQTFGGTGASALLIITASRYLDEKTQVKYYGYNTACAQASMALGVLCGGFLSTYVSWKVLFLLPLISVITIPALLKYLPEDSKRTNQKLDVAGISLISIITILLSLYFNDLDIKLLLLSIASIVVFTLYIMKKKNAFITVDFFQNKKYLLTIVLVFLTFGVQAAFSFVFAFLAQNIHQVNLGTVSLIMLPSFVVGTVIGIVSGKITIKFGLSKTIMIAISLMGASLLIGSIFIDTNITVLALVTCMFSGAMGLLYAPFMTIVINALPKEKVGAGLGFFNLMISVASSMGIAITGKLLSVNILKNINLFGLETLSAPLFSNILLIYVVVLIIGLGLYWLNKSTLSIKENA</sequence>
<keyword evidence="11 14" id="KW-0472">Membrane</keyword>
<evidence type="ECO:0000313" key="16">
    <source>
        <dbReference type="EMBL" id="OFD90181.1"/>
    </source>
</evidence>
<dbReference type="Gene3D" id="1.20.1250.20">
    <property type="entry name" value="MFS general substrate transporter like domains"/>
    <property type="match status" value="1"/>
</dbReference>
<dbReference type="SUPFAM" id="SSF103473">
    <property type="entry name" value="MFS general substrate transporter"/>
    <property type="match status" value="1"/>
</dbReference>
<dbReference type="PROSITE" id="PS50850">
    <property type="entry name" value="MFS"/>
    <property type="match status" value="1"/>
</dbReference>
<evidence type="ECO:0000259" key="15">
    <source>
        <dbReference type="PROSITE" id="PS50850"/>
    </source>
</evidence>
<dbReference type="InterPro" id="IPR036259">
    <property type="entry name" value="MFS_trans_sf"/>
</dbReference>
<dbReference type="AlphaFoldDB" id="A0A1E8BKY5"/>
<evidence type="ECO:0000256" key="12">
    <source>
        <dbReference type="ARBA" id="ARBA00023251"/>
    </source>
</evidence>
<dbReference type="InterPro" id="IPR011701">
    <property type="entry name" value="MFS"/>
</dbReference>
<dbReference type="GO" id="GO:0015297">
    <property type="term" value="F:antiporter activity"/>
    <property type="evidence" value="ECO:0007669"/>
    <property type="project" value="UniProtKB-KW"/>
</dbReference>
<dbReference type="PANTHER" id="PTHR23501:SF188">
    <property type="entry name" value="TETRACYCLINE RESISTANCE PROTEIN"/>
    <property type="match status" value="1"/>
</dbReference>
<feature type="transmembrane region" description="Helical" evidence="14">
    <location>
        <begin position="135"/>
        <end position="157"/>
    </location>
</feature>
<keyword evidence="9 14" id="KW-1133">Transmembrane helix</keyword>
<dbReference type="EMBL" id="LXLX01000044">
    <property type="protein sequence ID" value="OFD90181.1"/>
    <property type="molecule type" value="Genomic_DNA"/>
</dbReference>
<feature type="transmembrane region" description="Helical" evidence="14">
    <location>
        <begin position="320"/>
        <end position="339"/>
    </location>
</feature>
<feature type="transmembrane region" description="Helical" evidence="14">
    <location>
        <begin position="46"/>
        <end position="64"/>
    </location>
</feature>
<keyword evidence="8" id="KW-0375">Hydrogen ion transport</keyword>
<protein>
    <recommendedName>
        <fullName evidence="13">Tetracycline resistance protein</fullName>
    </recommendedName>
</protein>
<evidence type="ECO:0000256" key="6">
    <source>
        <dbReference type="ARBA" id="ARBA00022475"/>
    </source>
</evidence>
<dbReference type="GO" id="GO:0046677">
    <property type="term" value="P:response to antibiotic"/>
    <property type="evidence" value="ECO:0007669"/>
    <property type="project" value="UniProtKB-KW"/>
</dbReference>
<feature type="transmembrane region" description="Helical" evidence="14">
    <location>
        <begin position="345"/>
        <end position="369"/>
    </location>
</feature>
<organism evidence="16 17">
    <name type="scientific">Bacillus mycoides</name>
    <dbReference type="NCBI Taxonomy" id="1405"/>
    <lineage>
        <taxon>Bacteria</taxon>
        <taxon>Bacillati</taxon>
        <taxon>Bacillota</taxon>
        <taxon>Bacilli</taxon>
        <taxon>Bacillales</taxon>
        <taxon>Bacillaceae</taxon>
        <taxon>Bacillus</taxon>
        <taxon>Bacillus cereus group</taxon>
    </lineage>
</organism>
<name>A0A1E8BKY5_BACMY</name>
<evidence type="ECO:0000256" key="3">
    <source>
        <dbReference type="ARBA" id="ARBA00007520"/>
    </source>
</evidence>
<evidence type="ECO:0000256" key="13">
    <source>
        <dbReference type="ARBA" id="ARBA00040630"/>
    </source>
</evidence>
<dbReference type="Proteomes" id="UP000175835">
    <property type="component" value="Unassembled WGS sequence"/>
</dbReference>
<feature type="transmembrane region" description="Helical" evidence="14">
    <location>
        <begin position="258"/>
        <end position="279"/>
    </location>
</feature>
<evidence type="ECO:0000256" key="1">
    <source>
        <dbReference type="ARBA" id="ARBA00003279"/>
    </source>
</evidence>
<comment type="function">
    <text evidence="1">Resistance to tetracycline by an active tetracycline efflux. This is an energy-dependent process that decreases the accumulation of the antibiotic in whole cells. This protein functions as a metal-tetracycline/H(+) antiporter.</text>
</comment>
<feature type="transmembrane region" description="Helical" evidence="14">
    <location>
        <begin position="423"/>
        <end position="444"/>
    </location>
</feature>
<gene>
    <name evidence="16" type="ORF">BWGOE11_34720</name>
</gene>
<feature type="transmembrane region" description="Helical" evidence="14">
    <location>
        <begin position="76"/>
        <end position="94"/>
    </location>
</feature>
<evidence type="ECO:0000256" key="8">
    <source>
        <dbReference type="ARBA" id="ARBA00022781"/>
    </source>
</evidence>
<dbReference type="Gene3D" id="1.20.1720.10">
    <property type="entry name" value="Multidrug resistance protein D"/>
    <property type="match status" value="1"/>
</dbReference>
<evidence type="ECO:0000256" key="10">
    <source>
        <dbReference type="ARBA" id="ARBA00023065"/>
    </source>
</evidence>
<comment type="caution">
    <text evidence="16">The sequence shown here is derived from an EMBL/GenBank/DDBJ whole genome shotgun (WGS) entry which is preliminary data.</text>
</comment>
<evidence type="ECO:0000256" key="11">
    <source>
        <dbReference type="ARBA" id="ARBA00023136"/>
    </source>
</evidence>